<dbReference type="GO" id="GO:0016829">
    <property type="term" value="F:lyase activity"/>
    <property type="evidence" value="ECO:0007669"/>
    <property type="project" value="UniProtKB-KW"/>
</dbReference>
<name>A0A286U342_9BACT</name>
<organism evidence="1 2">
    <name type="scientific">Candidatus Scalindua japonica</name>
    <dbReference type="NCBI Taxonomy" id="1284222"/>
    <lineage>
        <taxon>Bacteria</taxon>
        <taxon>Pseudomonadati</taxon>
        <taxon>Planctomycetota</taxon>
        <taxon>Candidatus Brocadiia</taxon>
        <taxon>Candidatus Brocadiales</taxon>
        <taxon>Candidatus Scalinduaceae</taxon>
        <taxon>Candidatus Scalindua</taxon>
    </lineage>
</organism>
<dbReference type="InterPro" id="IPR004260">
    <property type="entry name" value="Pyr-dimer_DNA_glycosylase"/>
</dbReference>
<dbReference type="SUPFAM" id="SSF47077">
    <property type="entry name" value="T4 endonuclease V"/>
    <property type="match status" value="1"/>
</dbReference>
<gene>
    <name evidence="1" type="ORF">SCALIN_C34_0105</name>
</gene>
<dbReference type="AlphaFoldDB" id="A0A286U342"/>
<reference evidence="2" key="1">
    <citation type="journal article" date="2017" name="Environ. Microbiol. Rep.">
        <title>Genetic Diversity of Marine Anaerobic Ammonium-Oxidizing Bacteria as Revealed by Genomic and Proteomic Analyses of 'Candidatus Scalindua japonica'.</title>
        <authorList>
            <person name="Oshiki M."/>
            <person name="Mizuto K."/>
            <person name="Kimura Z."/>
            <person name="Kindaichi T."/>
            <person name="Satoh H."/>
            <person name="Okabe S."/>
        </authorList>
    </citation>
    <scope>NUCLEOTIDE SEQUENCE [LARGE SCALE GENOMIC DNA]</scope>
    <source>
        <strain evidence="2">husup-a2</strain>
    </source>
</reference>
<evidence type="ECO:0000313" key="2">
    <source>
        <dbReference type="Proteomes" id="UP000218542"/>
    </source>
</evidence>
<dbReference type="Pfam" id="PF03013">
    <property type="entry name" value="Pyr_excise"/>
    <property type="match status" value="1"/>
</dbReference>
<dbReference type="EMBL" id="BAOS01000034">
    <property type="protein sequence ID" value="GAX62554.1"/>
    <property type="molecule type" value="Genomic_DNA"/>
</dbReference>
<evidence type="ECO:0000313" key="1">
    <source>
        <dbReference type="EMBL" id="GAX62554.1"/>
    </source>
</evidence>
<keyword evidence="1" id="KW-0456">Lyase</keyword>
<keyword evidence="2" id="KW-1185">Reference proteome</keyword>
<proteinExistence type="predicted"/>
<dbReference type="OrthoDB" id="9782576at2"/>
<dbReference type="Proteomes" id="UP000218542">
    <property type="component" value="Unassembled WGS sequence"/>
</dbReference>
<comment type="caution">
    <text evidence="1">The sequence shown here is derived from an EMBL/GenBank/DDBJ whole genome shotgun (WGS) entry which is preliminary data.</text>
</comment>
<dbReference type="RefSeq" id="WP_096895941.1">
    <property type="nucleotide sequence ID" value="NZ_BAOS01000034.1"/>
</dbReference>
<accession>A0A286U342</accession>
<protein>
    <submittedName>
        <fullName evidence="1">DNA-(Apurinic or apyrimidinic site) lyase / pyrimidine dimer DNA glycosylase</fullName>
    </submittedName>
</protein>
<sequence length="142" mass="16760">MRIWSIHPGYLDSKGLIALWRECLLAQNVLQGNTKGYKNHPQLTRFKNTNNPIGAIACYLTYVADEADRRGYNFNRSKIGTRRNKNQIIVTSGQVDYEFKHLLRKLKERDPYLYNQLTIIRRIKIHPIFKKIKGSIEEWEIL</sequence>